<feature type="region of interest" description="Disordered" evidence="1">
    <location>
        <begin position="108"/>
        <end position="150"/>
    </location>
</feature>
<evidence type="ECO:0000313" key="3">
    <source>
        <dbReference type="Proteomes" id="UP001372338"/>
    </source>
</evidence>
<sequence length="150" mass="17552">MRKYVACRQNLCEFIKQLECCWELIRYNELCAHYKTLDSELVLPTPFKLLEKSTTSIYTREVFEIVQSLCICALAFVSREKFHNIRDKELSAWKKSDEPSEYCTCVDIEDDGGTDDDDEDSEFVDDNSVDHYDAMEDMGESDRWDDGARE</sequence>
<keyword evidence="3" id="KW-1185">Reference proteome</keyword>
<evidence type="ECO:0000256" key="1">
    <source>
        <dbReference type="SAM" id="MobiDB-lite"/>
    </source>
</evidence>
<dbReference type="AlphaFoldDB" id="A0AAN9E8Z6"/>
<dbReference type="EMBL" id="JAYWIO010000007">
    <property type="protein sequence ID" value="KAK7251205.1"/>
    <property type="molecule type" value="Genomic_DNA"/>
</dbReference>
<evidence type="ECO:0000313" key="2">
    <source>
        <dbReference type="EMBL" id="KAK7251205.1"/>
    </source>
</evidence>
<organism evidence="2 3">
    <name type="scientific">Crotalaria pallida</name>
    <name type="common">Smooth rattlebox</name>
    <name type="synonym">Crotalaria striata</name>
    <dbReference type="NCBI Taxonomy" id="3830"/>
    <lineage>
        <taxon>Eukaryota</taxon>
        <taxon>Viridiplantae</taxon>
        <taxon>Streptophyta</taxon>
        <taxon>Embryophyta</taxon>
        <taxon>Tracheophyta</taxon>
        <taxon>Spermatophyta</taxon>
        <taxon>Magnoliopsida</taxon>
        <taxon>eudicotyledons</taxon>
        <taxon>Gunneridae</taxon>
        <taxon>Pentapetalae</taxon>
        <taxon>rosids</taxon>
        <taxon>fabids</taxon>
        <taxon>Fabales</taxon>
        <taxon>Fabaceae</taxon>
        <taxon>Papilionoideae</taxon>
        <taxon>50 kb inversion clade</taxon>
        <taxon>genistoids sensu lato</taxon>
        <taxon>core genistoids</taxon>
        <taxon>Crotalarieae</taxon>
        <taxon>Crotalaria</taxon>
    </lineage>
</organism>
<proteinExistence type="predicted"/>
<protein>
    <submittedName>
        <fullName evidence="2">Uncharacterized protein</fullName>
    </submittedName>
</protein>
<accession>A0AAN9E8Z6</accession>
<name>A0AAN9E8Z6_CROPI</name>
<dbReference type="Proteomes" id="UP001372338">
    <property type="component" value="Unassembled WGS sequence"/>
</dbReference>
<feature type="compositionally biased region" description="Basic and acidic residues" evidence="1">
    <location>
        <begin position="128"/>
        <end position="150"/>
    </location>
</feature>
<feature type="compositionally biased region" description="Acidic residues" evidence="1">
    <location>
        <begin position="108"/>
        <end position="127"/>
    </location>
</feature>
<comment type="caution">
    <text evidence="2">The sequence shown here is derived from an EMBL/GenBank/DDBJ whole genome shotgun (WGS) entry which is preliminary data.</text>
</comment>
<gene>
    <name evidence="2" type="ORF">RIF29_34195</name>
</gene>
<reference evidence="2 3" key="1">
    <citation type="submission" date="2024-01" db="EMBL/GenBank/DDBJ databases">
        <title>The genomes of 5 underutilized Papilionoideae crops provide insights into root nodulation and disease resistanc.</title>
        <authorList>
            <person name="Yuan L."/>
        </authorList>
    </citation>
    <scope>NUCLEOTIDE SEQUENCE [LARGE SCALE GENOMIC DNA]</scope>
    <source>
        <strain evidence="2">ZHUSHIDOU_FW_LH</strain>
        <tissue evidence="2">Leaf</tissue>
    </source>
</reference>